<organism evidence="1 2">
    <name type="scientific">Aquaticitalea lipolytica</name>
    <dbReference type="NCBI Taxonomy" id="1247562"/>
    <lineage>
        <taxon>Bacteria</taxon>
        <taxon>Pseudomonadati</taxon>
        <taxon>Bacteroidota</taxon>
        <taxon>Flavobacteriia</taxon>
        <taxon>Flavobacteriales</taxon>
        <taxon>Flavobacteriaceae</taxon>
        <taxon>Aquaticitalea</taxon>
    </lineage>
</organism>
<dbReference type="EMBL" id="BMIC01000009">
    <property type="protein sequence ID" value="GFZ93803.1"/>
    <property type="molecule type" value="Genomic_DNA"/>
</dbReference>
<accession>A0A8J2TTB5</accession>
<sequence>MNTNVFSLFSLIFFISVISGYSQNIDSPQPNPRSSIMQRVGLTYVTIEYSSSPVNNRKKFGNDIPYGHIWGAGTRENTTIEFTDDVLIEGQKINAGKYGLFMIPDENKFQLIFSKYNRSWSDTYPTEDEIVLKVNATPKENRFTEWMSYHFIDRRMEHCVATLEWENISVPFKIEVVNPNEVLFKSLTAELKGRGKYLWGAYSDAATNLNWRNIHLDTALDWINESLKIERNHINLQVKASILIKIGGRNDEVKELLREAVPISKNPLVLNGIVYDLLKINDTKMAIEAAHKLVNDNPNHTMTWGFNDTLAEAYKIDGNKKKALYYYKIAKSLAPENQLKYFEKAIKELQN</sequence>
<keyword evidence="2" id="KW-1185">Reference proteome</keyword>
<dbReference type="AlphaFoldDB" id="A0A8J2TTB5"/>
<dbReference type="InterPro" id="IPR011990">
    <property type="entry name" value="TPR-like_helical_dom_sf"/>
</dbReference>
<gene>
    <name evidence="1" type="ORF">GCM10011531_27180</name>
</gene>
<evidence type="ECO:0008006" key="3">
    <source>
        <dbReference type="Google" id="ProtNLM"/>
    </source>
</evidence>
<proteinExistence type="predicted"/>
<dbReference type="RefSeq" id="WP_188606953.1">
    <property type="nucleotide sequence ID" value="NZ_BMIC01000009.1"/>
</dbReference>
<comment type="caution">
    <text evidence="1">The sequence shown here is derived from an EMBL/GenBank/DDBJ whole genome shotgun (WGS) entry which is preliminary data.</text>
</comment>
<name>A0A8J2TTB5_9FLAO</name>
<dbReference type="InterPro" id="IPR021314">
    <property type="entry name" value="DUF2911"/>
</dbReference>
<dbReference type="SUPFAM" id="SSF48452">
    <property type="entry name" value="TPR-like"/>
    <property type="match status" value="1"/>
</dbReference>
<dbReference type="Pfam" id="PF11138">
    <property type="entry name" value="DUF2911"/>
    <property type="match status" value="1"/>
</dbReference>
<evidence type="ECO:0000313" key="2">
    <source>
        <dbReference type="Proteomes" id="UP000598120"/>
    </source>
</evidence>
<evidence type="ECO:0000313" key="1">
    <source>
        <dbReference type="EMBL" id="GFZ93803.1"/>
    </source>
</evidence>
<dbReference type="Proteomes" id="UP000598120">
    <property type="component" value="Unassembled WGS sequence"/>
</dbReference>
<reference evidence="1 2" key="1">
    <citation type="journal article" date="2014" name="Int. J. Syst. Evol. Microbiol.">
        <title>Complete genome sequence of Corynebacterium casei LMG S-19264T (=DSM 44701T), isolated from a smear-ripened cheese.</title>
        <authorList>
            <consortium name="US DOE Joint Genome Institute (JGI-PGF)"/>
            <person name="Walter F."/>
            <person name="Albersmeier A."/>
            <person name="Kalinowski J."/>
            <person name="Ruckert C."/>
        </authorList>
    </citation>
    <scope>NUCLEOTIDE SEQUENCE [LARGE SCALE GENOMIC DNA]</scope>
    <source>
        <strain evidence="1 2">CGMCC 1.15295</strain>
    </source>
</reference>
<dbReference type="Gene3D" id="1.25.40.10">
    <property type="entry name" value="Tetratricopeptide repeat domain"/>
    <property type="match status" value="1"/>
</dbReference>
<protein>
    <recommendedName>
        <fullName evidence="3">DUF2911 domain-containing protein</fullName>
    </recommendedName>
</protein>